<dbReference type="EMBL" id="MRCU01000007">
    <property type="protein sequence ID" value="RKK14962.1"/>
    <property type="molecule type" value="Genomic_DNA"/>
</dbReference>
<feature type="compositionally biased region" description="Low complexity" evidence="1">
    <location>
        <begin position="693"/>
        <end position="704"/>
    </location>
</feature>
<feature type="region of interest" description="Disordered" evidence="1">
    <location>
        <begin position="431"/>
        <end position="451"/>
    </location>
</feature>
<feature type="region of interest" description="Disordered" evidence="1">
    <location>
        <begin position="626"/>
        <end position="661"/>
    </location>
</feature>
<feature type="compositionally biased region" description="Polar residues" evidence="1">
    <location>
        <begin position="200"/>
        <end position="214"/>
    </location>
</feature>
<feature type="region of interest" description="Disordered" evidence="1">
    <location>
        <begin position="18"/>
        <end position="62"/>
    </location>
</feature>
<feature type="region of interest" description="Disordered" evidence="1">
    <location>
        <begin position="769"/>
        <end position="792"/>
    </location>
</feature>
<feature type="region of interest" description="Disordered" evidence="1">
    <location>
        <begin position="473"/>
        <end position="496"/>
    </location>
</feature>
<reference evidence="2 3" key="1">
    <citation type="journal article" date="2018" name="Sci. Rep.">
        <title>Characterisation of pathogen-specific regions and novel effector candidates in Fusarium oxysporum f. sp. cepae.</title>
        <authorList>
            <person name="Armitage A.D."/>
            <person name="Taylor A."/>
            <person name="Sobczyk M.K."/>
            <person name="Baxter L."/>
            <person name="Greenfield B.P."/>
            <person name="Bates H.J."/>
            <person name="Wilson F."/>
            <person name="Jackson A.C."/>
            <person name="Ott S."/>
            <person name="Harrison R.J."/>
            <person name="Clarkson J.P."/>
        </authorList>
    </citation>
    <scope>NUCLEOTIDE SEQUENCE [LARGE SCALE GENOMIC DNA]</scope>
    <source>
        <strain evidence="2 3">FoC_Fus2</strain>
    </source>
</reference>
<feature type="region of interest" description="Disordered" evidence="1">
    <location>
        <begin position="340"/>
        <end position="386"/>
    </location>
</feature>
<feature type="compositionally biased region" description="Basic and acidic residues" evidence="1">
    <location>
        <begin position="250"/>
        <end position="259"/>
    </location>
</feature>
<dbReference type="Proteomes" id="UP000270866">
    <property type="component" value="Chromosome 9"/>
</dbReference>
<feature type="region of interest" description="Disordered" evidence="1">
    <location>
        <begin position="978"/>
        <end position="1039"/>
    </location>
</feature>
<name>A0A3L6NB57_FUSOX</name>
<feature type="compositionally biased region" description="Basic and acidic residues" evidence="1">
    <location>
        <begin position="626"/>
        <end position="635"/>
    </location>
</feature>
<feature type="compositionally biased region" description="Basic and acidic residues" evidence="1">
    <location>
        <begin position="779"/>
        <end position="792"/>
    </location>
</feature>
<feature type="compositionally biased region" description="Basic and acidic residues" evidence="1">
    <location>
        <begin position="984"/>
        <end position="1001"/>
    </location>
</feature>
<sequence length="1039" mass="115740">MPSFNLSKLLCCCKIPKRSKQSSESTANDVALQPIPVLAPPTEEEHQERSEKNRQSLIGLPDTAWAIPVRNSSFESGSVIRQHVDDDDSDSDPDQDRAQPTKKSSTAFDTVRNKLIRTISHSNNGDHPSHVSVGNSEEEIARRAELKRIMHQRIQDELKSDESDDHIESKPTNSIRCMASAVDVTLPNSGPRDAIEFGVSKSSSRNGHSTQLDSDQVDQDTHQDSRVSQQGENRPQRTFSQKSESINGADDWRQDDVHSRPSPSYPKRHVSASEDGDFTHSQKSFQLSNGTRRLDRILGLDSSFNSRHASSGDGHSALGVWLIAQGLRSRDNSTLFLDEEDGLEPTEDTKPTDYNTSSLKRAEGDHAREPRETPANGNPNIPHAPTIIDIPNTVETYSRSNFNAKNDPYEISSLSGELPWGPAVTALLNSFTDHTPSSGPSKSQPSPMRSQQNLYKLDPKDLDSMELSPFKWRSHTSSQDQDNANDHNSKSVNTDVPQIRSQSYGNIHSAEFPVKAPQDTTSLAQSESASFLQREAELGSIRRRFSEALALKKPEKRVATRFREEFSESSLPPTVHKSFRSKIQLAIPSHLRAKSDSIDLRHKEGSSAPPKGQNYLLDPVERLGGHEREASDRSKGRSNLSIRPHMSRLPTEEYHKPGLKRRESATDLWQRAIRLEVERRHSSSIHLSTTKPSQRSQSSNRSINDLGAARNSTSSVSDTRREVSQLTPTTDELSSPGNSKWLIERWVATMRPRIGESAGDMRLARLAGPPKSWSRFPSHNREERNKNATDRDRVHPRDFAVKHVTSEGQTRWATDAPLDEAKQRARTLPRSFSTKFGELVKSKMGRIIPSKGIRHRVSQDHFRRHAALSSACMEYPEMGIRPSESGYTELQALGREIRNMKGEPHLHVPDREMSKPQSSRSLGDRVVALMHEAIGQQHSKHDDAAEVAEYPTVPLTPSVVRESIVATDVFVTPRSRFSNDAMDGEAKTGTEAESNKVKDQKTQLTVPESIKDAPPSNSSTSIKDVGPHTQLSTPEKGST</sequence>
<feature type="region of interest" description="Disordered" evidence="1">
    <location>
        <begin position="184"/>
        <end position="287"/>
    </location>
</feature>
<protein>
    <submittedName>
        <fullName evidence="2">Uncharacterized protein</fullName>
    </submittedName>
</protein>
<gene>
    <name evidence="2" type="ORF">BFJ65_g11508</name>
</gene>
<evidence type="ECO:0000313" key="3">
    <source>
        <dbReference type="Proteomes" id="UP000270866"/>
    </source>
</evidence>
<organism evidence="2 3">
    <name type="scientific">Fusarium oxysporum f. sp. cepae</name>
    <dbReference type="NCBI Taxonomy" id="396571"/>
    <lineage>
        <taxon>Eukaryota</taxon>
        <taxon>Fungi</taxon>
        <taxon>Dikarya</taxon>
        <taxon>Ascomycota</taxon>
        <taxon>Pezizomycotina</taxon>
        <taxon>Sordariomycetes</taxon>
        <taxon>Hypocreomycetidae</taxon>
        <taxon>Hypocreales</taxon>
        <taxon>Nectriaceae</taxon>
        <taxon>Fusarium</taxon>
        <taxon>Fusarium oxysporum species complex</taxon>
    </lineage>
</organism>
<feature type="region of interest" description="Disordered" evidence="1">
    <location>
        <begin position="680"/>
        <end position="737"/>
    </location>
</feature>
<evidence type="ECO:0000256" key="1">
    <source>
        <dbReference type="SAM" id="MobiDB-lite"/>
    </source>
</evidence>
<feature type="region of interest" description="Disordered" evidence="1">
    <location>
        <begin position="83"/>
        <end position="107"/>
    </location>
</feature>
<accession>A0A3L6NB57</accession>
<feature type="compositionally biased region" description="Low complexity" evidence="1">
    <location>
        <begin position="436"/>
        <end position="447"/>
    </location>
</feature>
<feature type="compositionally biased region" description="Basic and acidic residues" evidence="1">
    <location>
        <begin position="650"/>
        <end position="661"/>
    </location>
</feature>
<feature type="compositionally biased region" description="Basic and acidic residues" evidence="1">
    <location>
        <begin position="43"/>
        <end position="54"/>
    </location>
</feature>
<evidence type="ECO:0000313" key="2">
    <source>
        <dbReference type="EMBL" id="RKK14962.1"/>
    </source>
</evidence>
<feature type="compositionally biased region" description="Basic and acidic residues" evidence="1">
    <location>
        <begin position="360"/>
        <end position="372"/>
    </location>
</feature>
<dbReference type="AlphaFoldDB" id="A0A3L6NB57"/>
<proteinExistence type="predicted"/>
<feature type="compositionally biased region" description="Polar residues" evidence="1">
    <location>
        <begin position="226"/>
        <end position="246"/>
    </location>
</feature>
<comment type="caution">
    <text evidence="2">The sequence shown here is derived from an EMBL/GenBank/DDBJ whole genome shotgun (WGS) entry which is preliminary data.</text>
</comment>
<feature type="compositionally biased region" description="Polar residues" evidence="1">
    <location>
        <begin position="1029"/>
        <end position="1039"/>
    </location>
</feature>
<feature type="compositionally biased region" description="Polar residues" evidence="1">
    <location>
        <begin position="724"/>
        <end position="737"/>
    </location>
</feature>